<reference evidence="1" key="1">
    <citation type="submission" date="2014-11" db="EMBL/GenBank/DDBJ databases">
        <authorList>
            <person name="Amaro Gonzalez C."/>
        </authorList>
    </citation>
    <scope>NUCLEOTIDE SEQUENCE</scope>
</reference>
<dbReference type="EMBL" id="GBXM01021822">
    <property type="protein sequence ID" value="JAH86755.1"/>
    <property type="molecule type" value="Transcribed_RNA"/>
</dbReference>
<organism evidence="1">
    <name type="scientific">Anguilla anguilla</name>
    <name type="common">European freshwater eel</name>
    <name type="synonym">Muraena anguilla</name>
    <dbReference type="NCBI Taxonomy" id="7936"/>
    <lineage>
        <taxon>Eukaryota</taxon>
        <taxon>Metazoa</taxon>
        <taxon>Chordata</taxon>
        <taxon>Craniata</taxon>
        <taxon>Vertebrata</taxon>
        <taxon>Euteleostomi</taxon>
        <taxon>Actinopterygii</taxon>
        <taxon>Neopterygii</taxon>
        <taxon>Teleostei</taxon>
        <taxon>Anguilliformes</taxon>
        <taxon>Anguillidae</taxon>
        <taxon>Anguilla</taxon>
    </lineage>
</organism>
<dbReference type="AlphaFoldDB" id="A0A0E9WB39"/>
<proteinExistence type="predicted"/>
<accession>A0A0E9WB39</accession>
<reference evidence="1" key="2">
    <citation type="journal article" date="2015" name="Fish Shellfish Immunol.">
        <title>Early steps in the European eel (Anguilla anguilla)-Vibrio vulnificus interaction in the gills: Role of the RtxA13 toxin.</title>
        <authorList>
            <person name="Callol A."/>
            <person name="Pajuelo D."/>
            <person name="Ebbesson L."/>
            <person name="Teles M."/>
            <person name="MacKenzie S."/>
            <person name="Amaro C."/>
        </authorList>
    </citation>
    <scope>NUCLEOTIDE SEQUENCE</scope>
</reference>
<evidence type="ECO:0000313" key="1">
    <source>
        <dbReference type="EMBL" id="JAH86755.1"/>
    </source>
</evidence>
<sequence>MKTQRDCRECLPPSPIWNESYATDQPETTAQLNFYTRIPKAHCCFPTSLCSRITDDT</sequence>
<name>A0A0E9WB39_ANGAN</name>
<protein>
    <submittedName>
        <fullName evidence="1">Uncharacterized protein</fullName>
    </submittedName>
</protein>